<comment type="subcellular location">
    <subcellularLocation>
        <location evidence="2">Cell membrane</location>
    </subcellularLocation>
    <subcellularLocation>
        <location evidence="1">Membrane</location>
        <topology evidence="1">Single-pass membrane protein</topology>
    </subcellularLocation>
</comment>
<evidence type="ECO:0000259" key="16">
    <source>
        <dbReference type="Pfam" id="PF03717"/>
    </source>
</evidence>
<keyword evidence="11" id="KW-0472">Membrane</keyword>
<evidence type="ECO:0000256" key="6">
    <source>
        <dbReference type="ARBA" id="ARBA00022475"/>
    </source>
</evidence>
<protein>
    <recommendedName>
        <fullName evidence="5">serine-type D-Ala-D-Ala carboxypeptidase</fullName>
        <ecNumber evidence="5">3.4.16.4</ecNumber>
    </recommendedName>
</protein>
<sequence length="723" mass="81904">MKKNKRKRKTHVPVRMNLLFFAVFLLFSLLVLRLGLVQIVNGESYKKEVERTEDVVVNTGVPRGKMYDRYGNVIVDNIPLNAITYTRANNTKIDEMIDVASRLSRFIEKDTGDVTERDKKDYWIIKHQEAADAKVSDEEVQKLQNNEELSEDEVNKKVYQMRLDRITDKELDSLTENDLEIIAIYREFSSGYALNPQIVKNEGVTPEEFATVSEHLSELPGVNTTTDWKRSYVFDDTLRTILGNVSSSREGLPKNLVDSYLARDYNRNDRVGKSYVELEYEDVLQGQKEQIKNVTKGGSVLESVLVQQGQRGKDIVLTIDMELQREIEKIIEEELSKQIVHRDASPDLDRAYVVMIDPNTGEILAMAGKQYVKNPETGKYEMRDAALGTFTSSYEVGSVVKGATVLTGYMTGKLTPGEVLIDEPLRIKGTNPKTSWFNKYQQIPMTDLYALEKSSNAYMWKVALKIAGGRYVPNEPIVNNPEAFDVFRNHYAQFGLGVPTGIDLPGESAGLTGTKTDPGFLLDLAIGQFDTYTTMQLAQYVSTIANDGYRVQPHIMKEIREPTNEKESLGPILFEKETNVLNRIDATQKQIDHVQKGFYRVYHNPEGTGYIFHDAPYNAAGKSGTAETYIDGELSYNTTLIGYAPYDNPEVAYATVVPASHIQASGVADPYVNKYISRRVMDKYFELKKKRAEEVKDPTSVNKKVENAEEAEEQMQEEREENN</sequence>
<dbReference type="Gene3D" id="1.10.10.1230">
    <property type="entry name" value="Penicillin-binding protein, N-terminal non-catalytic domain, head sub-domain"/>
    <property type="match status" value="1"/>
</dbReference>
<dbReference type="SUPFAM" id="SSF56519">
    <property type="entry name" value="Penicillin binding protein dimerisation domain"/>
    <property type="match status" value="1"/>
</dbReference>
<evidence type="ECO:0000256" key="1">
    <source>
        <dbReference type="ARBA" id="ARBA00004167"/>
    </source>
</evidence>
<evidence type="ECO:0000256" key="11">
    <source>
        <dbReference type="ARBA" id="ARBA00023136"/>
    </source>
</evidence>
<evidence type="ECO:0000256" key="3">
    <source>
        <dbReference type="ARBA" id="ARBA00004752"/>
    </source>
</evidence>
<dbReference type="GO" id="GO:0009002">
    <property type="term" value="F:serine-type D-Ala-D-Ala carboxypeptidase activity"/>
    <property type="evidence" value="ECO:0007669"/>
    <property type="project" value="UniProtKB-EC"/>
</dbReference>
<dbReference type="EC" id="3.4.16.4" evidence="5"/>
<dbReference type="PANTHER" id="PTHR30627">
    <property type="entry name" value="PEPTIDOGLYCAN D,D-TRANSPEPTIDASE"/>
    <property type="match status" value="1"/>
</dbReference>
<evidence type="ECO:0000256" key="14">
    <source>
        <dbReference type="SAM" id="MobiDB-lite"/>
    </source>
</evidence>
<dbReference type="GO" id="GO:0071555">
    <property type="term" value="P:cell wall organization"/>
    <property type="evidence" value="ECO:0007669"/>
    <property type="project" value="UniProtKB-KW"/>
</dbReference>
<dbReference type="InterPro" id="IPR005311">
    <property type="entry name" value="PBP_dimer"/>
</dbReference>
<feature type="compositionally biased region" description="Acidic residues" evidence="14">
    <location>
        <begin position="708"/>
        <end position="723"/>
    </location>
</feature>
<dbReference type="Pfam" id="PF00905">
    <property type="entry name" value="Transpeptidase"/>
    <property type="match status" value="1"/>
</dbReference>
<gene>
    <name evidence="17" type="ORF">AM506_15755</name>
</gene>
<dbReference type="GO" id="GO:0009252">
    <property type="term" value="P:peptidoglycan biosynthetic process"/>
    <property type="evidence" value="ECO:0007669"/>
    <property type="project" value="UniProtKB-UniPathway"/>
</dbReference>
<feature type="domain" description="Penicillin-binding protein dimerisation" evidence="16">
    <location>
        <begin position="61"/>
        <end position="300"/>
    </location>
</feature>
<keyword evidence="7" id="KW-0812">Transmembrane</keyword>
<reference evidence="17 18" key="1">
    <citation type="submission" date="2015-08" db="EMBL/GenBank/DDBJ databases">
        <title>Draft Genome Sequence of Bacillus vietnamensis UCD-SED5.</title>
        <authorList>
            <person name="Lee R.D."/>
            <person name="Jospin G."/>
            <person name="Lang J.M."/>
            <person name="Coil D.A."/>
            <person name="Eisen J.A."/>
        </authorList>
    </citation>
    <scope>NUCLEOTIDE SEQUENCE [LARGE SCALE GENOMIC DNA]</scope>
    <source>
        <strain evidence="17 18">UCD-SED5</strain>
    </source>
</reference>
<feature type="region of interest" description="Disordered" evidence="14">
    <location>
        <begin position="692"/>
        <end position="723"/>
    </location>
</feature>
<dbReference type="InterPro" id="IPR001460">
    <property type="entry name" value="PCN-bd_Tpept"/>
</dbReference>
<feature type="domain" description="Penicillin-binding protein transpeptidase" evidence="15">
    <location>
        <begin position="352"/>
        <end position="674"/>
    </location>
</feature>
<evidence type="ECO:0000256" key="7">
    <source>
        <dbReference type="ARBA" id="ARBA00022692"/>
    </source>
</evidence>
<comment type="similarity">
    <text evidence="4">Belongs to the transpeptidase family.</text>
</comment>
<dbReference type="GO" id="GO:0005886">
    <property type="term" value="C:plasma membrane"/>
    <property type="evidence" value="ECO:0007669"/>
    <property type="project" value="UniProtKB-SubCell"/>
</dbReference>
<keyword evidence="12" id="KW-0961">Cell wall biogenesis/degradation</keyword>
<comment type="pathway">
    <text evidence="3">Cell wall biogenesis; peptidoglycan biosynthesis.</text>
</comment>
<dbReference type="AlphaFoldDB" id="A0A0P6VZN2"/>
<evidence type="ECO:0000256" key="4">
    <source>
        <dbReference type="ARBA" id="ARBA00007171"/>
    </source>
</evidence>
<dbReference type="GO" id="GO:0008658">
    <property type="term" value="F:penicillin binding"/>
    <property type="evidence" value="ECO:0007669"/>
    <property type="project" value="InterPro"/>
</dbReference>
<dbReference type="GO" id="GO:0071972">
    <property type="term" value="F:peptidoglycan L,D-transpeptidase activity"/>
    <property type="evidence" value="ECO:0007669"/>
    <property type="project" value="TreeGrafter"/>
</dbReference>
<dbReference type="Pfam" id="PF03717">
    <property type="entry name" value="PBP_dimer"/>
    <property type="match status" value="1"/>
</dbReference>
<evidence type="ECO:0000256" key="5">
    <source>
        <dbReference type="ARBA" id="ARBA00012448"/>
    </source>
</evidence>
<dbReference type="SUPFAM" id="SSF56601">
    <property type="entry name" value="beta-lactamase/transpeptidase-like"/>
    <property type="match status" value="1"/>
</dbReference>
<keyword evidence="10" id="KW-1133">Transmembrane helix</keyword>
<evidence type="ECO:0000256" key="8">
    <source>
        <dbReference type="ARBA" id="ARBA00022960"/>
    </source>
</evidence>
<evidence type="ECO:0000256" key="10">
    <source>
        <dbReference type="ARBA" id="ARBA00022989"/>
    </source>
</evidence>
<feature type="compositionally biased region" description="Basic and acidic residues" evidence="14">
    <location>
        <begin position="692"/>
        <end position="707"/>
    </location>
</feature>
<dbReference type="Gene3D" id="3.90.1310.10">
    <property type="entry name" value="Penicillin-binding protein 2a (Domain 2)"/>
    <property type="match status" value="1"/>
</dbReference>
<dbReference type="InterPro" id="IPR036138">
    <property type="entry name" value="PBP_dimer_sf"/>
</dbReference>
<dbReference type="Gene3D" id="3.40.710.10">
    <property type="entry name" value="DD-peptidase/beta-lactamase superfamily"/>
    <property type="match status" value="1"/>
</dbReference>
<accession>A0A0P6VZN2</accession>
<evidence type="ECO:0000256" key="2">
    <source>
        <dbReference type="ARBA" id="ARBA00004236"/>
    </source>
</evidence>
<keyword evidence="6" id="KW-1003">Cell membrane</keyword>
<keyword evidence="8" id="KW-0133">Cell shape</keyword>
<dbReference type="PANTHER" id="PTHR30627:SF2">
    <property type="entry name" value="PEPTIDOGLYCAN D,D-TRANSPEPTIDASE MRDA"/>
    <property type="match status" value="1"/>
</dbReference>
<proteinExistence type="inferred from homology"/>
<dbReference type="InterPro" id="IPR012338">
    <property type="entry name" value="Beta-lactam/transpept-like"/>
</dbReference>
<dbReference type="eggNOG" id="COG0768">
    <property type="taxonomic scope" value="Bacteria"/>
</dbReference>
<organism evidence="17 18">
    <name type="scientific">Rossellomorea vietnamensis</name>
    <dbReference type="NCBI Taxonomy" id="218284"/>
    <lineage>
        <taxon>Bacteria</taxon>
        <taxon>Bacillati</taxon>
        <taxon>Bacillota</taxon>
        <taxon>Bacilli</taxon>
        <taxon>Bacillales</taxon>
        <taxon>Bacillaceae</taxon>
        <taxon>Rossellomorea</taxon>
    </lineage>
</organism>
<evidence type="ECO:0000259" key="15">
    <source>
        <dbReference type="Pfam" id="PF00905"/>
    </source>
</evidence>
<dbReference type="PATRIC" id="fig|218284.4.peg.1348"/>
<dbReference type="UniPathway" id="UPA00219"/>
<comment type="caution">
    <text evidence="17">The sequence shown here is derived from an EMBL/GenBank/DDBJ whole genome shotgun (WGS) entry which is preliminary data.</text>
</comment>
<evidence type="ECO:0000256" key="13">
    <source>
        <dbReference type="ARBA" id="ARBA00034000"/>
    </source>
</evidence>
<comment type="catalytic activity">
    <reaction evidence="13">
        <text>Preferential cleavage: (Ac)2-L-Lys-D-Ala-|-D-Ala. Also transpeptidation of peptidyl-alanyl moieties that are N-acyl substituents of D-alanine.</text>
        <dbReference type="EC" id="3.4.16.4"/>
    </reaction>
</comment>
<evidence type="ECO:0000256" key="9">
    <source>
        <dbReference type="ARBA" id="ARBA00022984"/>
    </source>
</evidence>
<dbReference type="InterPro" id="IPR050515">
    <property type="entry name" value="Beta-lactam/transpept"/>
</dbReference>
<evidence type="ECO:0000313" key="17">
    <source>
        <dbReference type="EMBL" id="KPL58647.1"/>
    </source>
</evidence>
<name>A0A0P6VZN2_9BACI</name>
<dbReference type="GO" id="GO:0008360">
    <property type="term" value="P:regulation of cell shape"/>
    <property type="evidence" value="ECO:0007669"/>
    <property type="project" value="UniProtKB-KW"/>
</dbReference>
<evidence type="ECO:0000256" key="12">
    <source>
        <dbReference type="ARBA" id="ARBA00023316"/>
    </source>
</evidence>
<evidence type="ECO:0000313" key="18">
    <source>
        <dbReference type="Proteomes" id="UP000050398"/>
    </source>
</evidence>
<dbReference type="Proteomes" id="UP000050398">
    <property type="component" value="Unassembled WGS sequence"/>
</dbReference>
<keyword evidence="9" id="KW-0573">Peptidoglycan synthesis</keyword>
<dbReference type="EMBL" id="LIXZ01000014">
    <property type="protein sequence ID" value="KPL58647.1"/>
    <property type="molecule type" value="Genomic_DNA"/>
</dbReference>